<evidence type="ECO:0008006" key="3">
    <source>
        <dbReference type="Google" id="ProtNLM"/>
    </source>
</evidence>
<accession>A0A3T1D3T1</accession>
<evidence type="ECO:0000313" key="2">
    <source>
        <dbReference type="Proteomes" id="UP000289856"/>
    </source>
</evidence>
<name>A0A3T1D3T1_9BACL</name>
<dbReference type="InterPro" id="IPR017853">
    <property type="entry name" value="GH"/>
</dbReference>
<protein>
    <recommendedName>
        <fullName evidence="3">Alpha-galactosidase</fullName>
    </recommendedName>
</protein>
<evidence type="ECO:0000313" key="1">
    <source>
        <dbReference type="EMBL" id="BBI32763.1"/>
    </source>
</evidence>
<sequence length="513" mass="57194">MNLIPTTAGTSLNYWCTWATQNFGREDQLDEAVDASKFEGDQGAQLSRNYLNEEIVFGENGWIHQFPEIRSDLYFMFDYGWDVPYNDNSGQGDWVFGSLELSEERFPSCSGIPEERLKKLNDKVKSYGWKGAGLWIAAQAIGDGENGVRMEEDLLEPYWCERLRWSREAGIEYWKVDLGARADSLSFREWLTELGRREAPNLRIEHAVCVGPLNNEQGSGHFAQWGEIPDKFVSAAQFSDVFRSYDVLTQTSVATTLDRLAYVFQHAVARPDRIGIVNCEDEVYIGAVLGCSIGIMRSTYWIAPIVPGYCPQLQHKRMAETTRAVHWQRIAPNFGLGEGQLQVSNEILQDTWFCEKGDTWAGWLIGKEVLQHAPAVLARGMECPTVQSEGEAPFVIASKHPNGAIAIATLPRTTKAKGIYYPIADIKVNIGEGKHPIGVFGEFGSLTLEVSHLPEEVTVWAQDLCSDQALDITKDVVFRNGQVIIPGELLQRIGTLGQAVGDISDPGLVLVLE</sequence>
<dbReference type="SUPFAM" id="SSF51445">
    <property type="entry name" value="(Trans)glycosidases"/>
    <property type="match status" value="1"/>
</dbReference>
<dbReference type="OrthoDB" id="9788327at2"/>
<proteinExistence type="predicted"/>
<organism evidence="1 2">
    <name type="scientific">Cohnella abietis</name>
    <dbReference type="NCBI Taxonomy" id="2507935"/>
    <lineage>
        <taxon>Bacteria</taxon>
        <taxon>Bacillati</taxon>
        <taxon>Bacillota</taxon>
        <taxon>Bacilli</taxon>
        <taxon>Bacillales</taxon>
        <taxon>Paenibacillaceae</taxon>
        <taxon>Cohnella</taxon>
    </lineage>
</organism>
<gene>
    <name evidence="1" type="ORF">KCTCHS21_21620</name>
</gene>
<keyword evidence="2" id="KW-1185">Reference proteome</keyword>
<dbReference type="KEGG" id="cohn:KCTCHS21_21620"/>
<dbReference type="Proteomes" id="UP000289856">
    <property type="component" value="Chromosome"/>
</dbReference>
<dbReference type="RefSeq" id="WP_130607529.1">
    <property type="nucleotide sequence ID" value="NZ_AP019400.1"/>
</dbReference>
<reference evidence="1 2" key="1">
    <citation type="submission" date="2019-01" db="EMBL/GenBank/DDBJ databases">
        <title>Complete genome sequence of Cohnella hallensis HS21 isolated from Korean fir (Abies koreana) rhizospheric soil.</title>
        <authorList>
            <person name="Jiang L."/>
            <person name="Kang S.W."/>
            <person name="Kim S."/>
            <person name="Jung J."/>
            <person name="Kim C.Y."/>
            <person name="Kim D.H."/>
            <person name="Kim S.W."/>
            <person name="Lee J."/>
        </authorList>
    </citation>
    <scope>NUCLEOTIDE SEQUENCE [LARGE SCALE GENOMIC DNA]</scope>
    <source>
        <strain evidence="1 2">HS21</strain>
    </source>
</reference>
<dbReference type="AlphaFoldDB" id="A0A3T1D3T1"/>
<dbReference type="EMBL" id="AP019400">
    <property type="protein sequence ID" value="BBI32763.1"/>
    <property type="molecule type" value="Genomic_DNA"/>
</dbReference>